<protein>
    <submittedName>
        <fullName evidence="1">Uncharacterized protein</fullName>
    </submittedName>
</protein>
<comment type="caution">
    <text evidence="1">The sequence shown here is derived from an EMBL/GenBank/DDBJ whole genome shotgun (WGS) entry which is preliminary data.</text>
</comment>
<dbReference type="AlphaFoldDB" id="A0A9D3SFT1"/>
<dbReference type="Proteomes" id="UP000824219">
    <property type="component" value="Linkage Group LG16"/>
</dbReference>
<gene>
    <name evidence="1" type="ORF">KOW79_014003</name>
</gene>
<evidence type="ECO:0000313" key="1">
    <source>
        <dbReference type="EMBL" id="KAG7322657.1"/>
    </source>
</evidence>
<reference evidence="1 2" key="1">
    <citation type="submission" date="2021-06" db="EMBL/GenBank/DDBJ databases">
        <title>Chromosome-level genome assembly of the red-tail catfish (Hemibagrus wyckioides).</title>
        <authorList>
            <person name="Shao F."/>
        </authorList>
    </citation>
    <scope>NUCLEOTIDE SEQUENCE [LARGE SCALE GENOMIC DNA]</scope>
    <source>
        <strain evidence="1">EC202008001</strain>
        <tissue evidence="1">Blood</tissue>
    </source>
</reference>
<dbReference type="EMBL" id="JAHKSW010000016">
    <property type="protein sequence ID" value="KAG7322657.1"/>
    <property type="molecule type" value="Genomic_DNA"/>
</dbReference>
<organism evidence="1 2">
    <name type="scientific">Hemibagrus wyckioides</name>
    <dbReference type="NCBI Taxonomy" id="337641"/>
    <lineage>
        <taxon>Eukaryota</taxon>
        <taxon>Metazoa</taxon>
        <taxon>Chordata</taxon>
        <taxon>Craniata</taxon>
        <taxon>Vertebrata</taxon>
        <taxon>Euteleostomi</taxon>
        <taxon>Actinopterygii</taxon>
        <taxon>Neopterygii</taxon>
        <taxon>Teleostei</taxon>
        <taxon>Ostariophysi</taxon>
        <taxon>Siluriformes</taxon>
        <taxon>Bagridae</taxon>
        <taxon>Hemibagrus</taxon>
    </lineage>
</organism>
<proteinExistence type="predicted"/>
<sequence>MPSLHSFSLQLIRLCSQRLAKIQCGPVVRGSLTLESSSLISGPAALLEEGKLGKSPVTYAAALLTMDLDRQTCKLNLDLQALYSCVSMSNDSVCKLIVSRQLSHAKPALGSLVADSGEAADANC</sequence>
<evidence type="ECO:0000313" key="2">
    <source>
        <dbReference type="Proteomes" id="UP000824219"/>
    </source>
</evidence>
<name>A0A9D3SFT1_9TELE</name>
<keyword evidence="2" id="KW-1185">Reference proteome</keyword>
<accession>A0A9D3SFT1</accession>